<evidence type="ECO:0000313" key="8">
    <source>
        <dbReference type="EMBL" id="MDR5897019.1"/>
    </source>
</evidence>
<evidence type="ECO:0000259" key="6">
    <source>
        <dbReference type="Pfam" id="PF03807"/>
    </source>
</evidence>
<feature type="domain" description="Pyrroline-5-carboxylate reductase catalytic N-terminal" evidence="6">
    <location>
        <begin position="5"/>
        <end position="99"/>
    </location>
</feature>
<comment type="caution">
    <text evidence="8">The sequence shown here is derived from an EMBL/GenBank/DDBJ whole genome shotgun (WGS) entry which is preliminary data.</text>
</comment>
<sequence length="274" mass="28930">MTTQKLSFIGAGNMASAIFGGLIDSGYPADHITATSPDQGQLDALKERYAINTTTDNAQAVRDADVVVLAIKPQIMKDVCAPLAEHLSHKPVIVSVAAGLKVDTLDHWLGGGHAIIRCMPNTPALVGEGASGLYANARVGAEQRETATRLLEAVGIVEWVEEESLLDAVTAVSGSGPAYFFLILEALEAAGVNRGLPLEIARRLAIQTAFGAAKMARDSDQDPAQLKRNVMSPKGTTEQAVFSFENAGIKAMFDDATRACAERASDMSDEFGSL</sequence>
<dbReference type="PIRSF" id="PIRSF000193">
    <property type="entry name" value="Pyrrol-5-carb_rd"/>
    <property type="match status" value="1"/>
</dbReference>
<dbReference type="SUPFAM" id="SSF51735">
    <property type="entry name" value="NAD(P)-binding Rossmann-fold domains"/>
    <property type="match status" value="1"/>
</dbReference>
<dbReference type="NCBIfam" id="TIGR00112">
    <property type="entry name" value="proC"/>
    <property type="match status" value="1"/>
</dbReference>
<accession>A0ABU1GY87</accession>
<dbReference type="InterPro" id="IPR029036">
    <property type="entry name" value="P5CR_dimer"/>
</dbReference>
<dbReference type="InterPro" id="IPR036291">
    <property type="entry name" value="NAD(P)-bd_dom_sf"/>
</dbReference>
<keyword evidence="4" id="KW-0641">Proline biosynthesis</keyword>
<keyword evidence="4" id="KW-0963">Cytoplasm</keyword>
<evidence type="ECO:0000313" key="9">
    <source>
        <dbReference type="Proteomes" id="UP001269375"/>
    </source>
</evidence>
<proteinExistence type="inferred from homology"/>
<dbReference type="EMBL" id="JARWAO010000008">
    <property type="protein sequence ID" value="MDR5897019.1"/>
    <property type="molecule type" value="Genomic_DNA"/>
</dbReference>
<dbReference type="Proteomes" id="UP001269375">
    <property type="component" value="Unassembled WGS sequence"/>
</dbReference>
<dbReference type="Pfam" id="PF03807">
    <property type="entry name" value="F420_oxidored"/>
    <property type="match status" value="1"/>
</dbReference>
<comment type="function">
    <text evidence="4">Catalyzes the reduction of 1-pyrroline-5-carboxylate (PCA) to L-proline.</text>
</comment>
<evidence type="ECO:0000256" key="5">
    <source>
        <dbReference type="NCBIfam" id="TIGR00112"/>
    </source>
</evidence>
<dbReference type="SUPFAM" id="SSF48179">
    <property type="entry name" value="6-phosphogluconate dehydrogenase C-terminal domain-like"/>
    <property type="match status" value="1"/>
</dbReference>
<comment type="catalytic activity">
    <reaction evidence="4">
        <text>L-proline + NADP(+) = (S)-1-pyrroline-5-carboxylate + NADPH + 2 H(+)</text>
        <dbReference type="Rhea" id="RHEA:14109"/>
        <dbReference type="ChEBI" id="CHEBI:15378"/>
        <dbReference type="ChEBI" id="CHEBI:17388"/>
        <dbReference type="ChEBI" id="CHEBI:57783"/>
        <dbReference type="ChEBI" id="CHEBI:58349"/>
        <dbReference type="ChEBI" id="CHEBI:60039"/>
        <dbReference type="EC" id="1.5.1.2"/>
    </reaction>
</comment>
<dbReference type="GO" id="GO:0004735">
    <property type="term" value="F:pyrroline-5-carboxylate reductase activity"/>
    <property type="evidence" value="ECO:0007669"/>
    <property type="project" value="UniProtKB-EC"/>
</dbReference>
<organism evidence="8 9">
    <name type="scientific">Larsenimonas suaedae</name>
    <dbReference type="NCBI Taxonomy" id="1851019"/>
    <lineage>
        <taxon>Bacteria</taxon>
        <taxon>Pseudomonadati</taxon>
        <taxon>Pseudomonadota</taxon>
        <taxon>Gammaproteobacteria</taxon>
        <taxon>Oceanospirillales</taxon>
        <taxon>Halomonadaceae</taxon>
        <taxon>Larsenimonas</taxon>
    </lineage>
</organism>
<keyword evidence="2 4" id="KW-0521">NADP</keyword>
<dbReference type="Gene3D" id="3.40.50.720">
    <property type="entry name" value="NAD(P)-binding Rossmann-like Domain"/>
    <property type="match status" value="1"/>
</dbReference>
<comment type="pathway">
    <text evidence="4">Amino-acid biosynthesis; L-proline biosynthesis; L-proline from L-glutamate 5-semialdehyde: step 1/1.</text>
</comment>
<dbReference type="RefSeq" id="WP_251595233.1">
    <property type="nucleotide sequence ID" value="NZ_JAMLJI010000004.1"/>
</dbReference>
<evidence type="ECO:0000259" key="7">
    <source>
        <dbReference type="Pfam" id="PF14748"/>
    </source>
</evidence>
<comment type="similarity">
    <text evidence="1 4">Belongs to the pyrroline-5-carboxylate reductase family.</text>
</comment>
<keyword evidence="3 4" id="KW-0560">Oxidoreductase</keyword>
<dbReference type="HAMAP" id="MF_01925">
    <property type="entry name" value="P5C_reductase"/>
    <property type="match status" value="1"/>
</dbReference>
<feature type="domain" description="Pyrroline-5-carboxylate reductase dimerisation" evidence="7">
    <location>
        <begin position="163"/>
        <end position="267"/>
    </location>
</feature>
<reference evidence="8 9" key="1">
    <citation type="submission" date="2023-04" db="EMBL/GenBank/DDBJ databases">
        <title>A long-awaited taxogenomic arrangement of the family Halomonadaceae.</title>
        <authorList>
            <person name="De La Haba R."/>
            <person name="Chuvochina M."/>
            <person name="Wittouck S."/>
            <person name="Arahal D.R."/>
            <person name="Sanchez-Porro C."/>
            <person name="Hugenholtz P."/>
            <person name="Ventosa A."/>
        </authorList>
    </citation>
    <scope>NUCLEOTIDE SEQUENCE [LARGE SCALE GENOMIC DNA]</scope>
    <source>
        <strain evidence="8 9">DSM 22428</strain>
    </source>
</reference>
<dbReference type="Gene3D" id="1.10.3730.10">
    <property type="entry name" value="ProC C-terminal domain-like"/>
    <property type="match status" value="1"/>
</dbReference>
<dbReference type="InterPro" id="IPR028939">
    <property type="entry name" value="P5C_Rdtase_cat_N"/>
</dbReference>
<evidence type="ECO:0000256" key="1">
    <source>
        <dbReference type="ARBA" id="ARBA00005525"/>
    </source>
</evidence>
<dbReference type="InterPro" id="IPR008927">
    <property type="entry name" value="6-PGluconate_DH-like_C_sf"/>
</dbReference>
<evidence type="ECO:0000256" key="2">
    <source>
        <dbReference type="ARBA" id="ARBA00022857"/>
    </source>
</evidence>
<keyword evidence="9" id="KW-1185">Reference proteome</keyword>
<evidence type="ECO:0000256" key="3">
    <source>
        <dbReference type="ARBA" id="ARBA00023002"/>
    </source>
</evidence>
<name>A0ABU1GY87_9GAMM</name>
<keyword evidence="4" id="KW-0028">Amino-acid biosynthesis</keyword>
<comment type="subcellular location">
    <subcellularLocation>
        <location evidence="4">Cytoplasm</location>
    </subcellularLocation>
</comment>
<dbReference type="EC" id="1.5.1.2" evidence="4 5"/>
<protein>
    <recommendedName>
        <fullName evidence="4 5">Pyrroline-5-carboxylate reductase</fullName>
        <shortName evidence="4">P5C reductase</shortName>
        <shortName evidence="4">P5CR</shortName>
        <ecNumber evidence="4 5">1.5.1.2</ecNumber>
    </recommendedName>
    <alternativeName>
        <fullName evidence="4">PCA reductase</fullName>
    </alternativeName>
</protein>
<dbReference type="PANTHER" id="PTHR11645:SF0">
    <property type="entry name" value="PYRROLINE-5-CARBOXYLATE REDUCTASE 3"/>
    <property type="match status" value="1"/>
</dbReference>
<dbReference type="InterPro" id="IPR000304">
    <property type="entry name" value="Pyrroline-COOH_reductase"/>
</dbReference>
<dbReference type="PANTHER" id="PTHR11645">
    <property type="entry name" value="PYRROLINE-5-CARBOXYLATE REDUCTASE"/>
    <property type="match status" value="1"/>
</dbReference>
<gene>
    <name evidence="4 8" type="primary">proC</name>
    <name evidence="8" type="ORF">QC825_13160</name>
</gene>
<dbReference type="Pfam" id="PF14748">
    <property type="entry name" value="P5CR_dimer"/>
    <property type="match status" value="1"/>
</dbReference>
<comment type="catalytic activity">
    <reaction evidence="4">
        <text>L-proline + NAD(+) = (S)-1-pyrroline-5-carboxylate + NADH + 2 H(+)</text>
        <dbReference type="Rhea" id="RHEA:14105"/>
        <dbReference type="ChEBI" id="CHEBI:15378"/>
        <dbReference type="ChEBI" id="CHEBI:17388"/>
        <dbReference type="ChEBI" id="CHEBI:57540"/>
        <dbReference type="ChEBI" id="CHEBI:57945"/>
        <dbReference type="ChEBI" id="CHEBI:60039"/>
        <dbReference type="EC" id="1.5.1.2"/>
    </reaction>
</comment>
<evidence type="ECO:0000256" key="4">
    <source>
        <dbReference type="HAMAP-Rule" id="MF_01925"/>
    </source>
</evidence>